<sequence length="210" mass="22648">MLSVLLVVGLALVLAAVSSLVRGGSRPLTANSGDTAEASVPLAAPNATNLLVLVAGPSAEEVTQAAVEFRRLYESEKVVAYPFQAHAIEPDVTALTFPHDLPTELFYYLINYLSYPKAGYAASAHVRGWATLPIMTRERLVSPPESVMVCVPPDDTEYDVVLLLTPAPAVYQVSFQNLLPILLRYPVPVAYMAPPYSLEAIRQLPATILS</sequence>
<comment type="caution">
    <text evidence="1">The sequence shown here is derived from an EMBL/GenBank/DDBJ whole genome shotgun (WGS) entry which is preliminary data.</text>
</comment>
<evidence type="ECO:0000313" key="2">
    <source>
        <dbReference type="Proteomes" id="UP000298284"/>
    </source>
</evidence>
<dbReference type="Proteomes" id="UP000298284">
    <property type="component" value="Unassembled WGS sequence"/>
</dbReference>
<dbReference type="RefSeq" id="WP_135528619.1">
    <property type="nucleotide sequence ID" value="NZ_SRKZ01000001.1"/>
</dbReference>
<proteinExistence type="predicted"/>
<gene>
    <name evidence="1" type="ORF">EU557_01335</name>
</gene>
<protein>
    <submittedName>
        <fullName evidence="1">Uncharacterized protein</fullName>
    </submittedName>
</protein>
<keyword evidence="2" id="KW-1185">Reference proteome</keyword>
<dbReference type="AlphaFoldDB" id="A0A4Z0MT85"/>
<evidence type="ECO:0000313" key="1">
    <source>
        <dbReference type="EMBL" id="TGD82457.1"/>
    </source>
</evidence>
<dbReference type="EMBL" id="SRKZ01000001">
    <property type="protein sequence ID" value="TGD82457.1"/>
    <property type="molecule type" value="Genomic_DNA"/>
</dbReference>
<dbReference type="OrthoDB" id="981005at2"/>
<reference evidence="1 2" key="1">
    <citation type="submission" date="2019-04" db="EMBL/GenBank/DDBJ databases">
        <authorList>
            <person name="Feng G."/>
            <person name="Zhang J."/>
            <person name="Zhu H."/>
        </authorList>
    </citation>
    <scope>NUCLEOTIDE SEQUENCE [LARGE SCALE GENOMIC DNA]</scope>
    <source>
        <strain evidence="1 2">JCM 19491</strain>
    </source>
</reference>
<accession>A0A4Z0MT85</accession>
<organism evidence="1 2">
    <name type="scientific">Hymenobacter wooponensis</name>
    <dbReference type="NCBI Taxonomy" id="1525360"/>
    <lineage>
        <taxon>Bacteria</taxon>
        <taxon>Pseudomonadati</taxon>
        <taxon>Bacteroidota</taxon>
        <taxon>Cytophagia</taxon>
        <taxon>Cytophagales</taxon>
        <taxon>Hymenobacteraceae</taxon>
        <taxon>Hymenobacter</taxon>
    </lineage>
</organism>
<name>A0A4Z0MT85_9BACT</name>